<dbReference type="RefSeq" id="WP_145213220.1">
    <property type="nucleotide sequence ID" value="NZ_CP036269.1"/>
</dbReference>
<evidence type="ECO:0000313" key="3">
    <source>
        <dbReference type="Proteomes" id="UP000317171"/>
    </source>
</evidence>
<protein>
    <submittedName>
        <fullName evidence="2">Uncharacterized protein</fullName>
    </submittedName>
</protein>
<feature type="transmembrane region" description="Helical" evidence="1">
    <location>
        <begin position="314"/>
        <end position="331"/>
    </location>
</feature>
<feature type="transmembrane region" description="Helical" evidence="1">
    <location>
        <begin position="192"/>
        <end position="211"/>
    </location>
</feature>
<dbReference type="EMBL" id="CP036269">
    <property type="protein sequence ID" value="QDT41517.1"/>
    <property type="molecule type" value="Genomic_DNA"/>
</dbReference>
<feature type="transmembrane region" description="Helical" evidence="1">
    <location>
        <begin position="223"/>
        <end position="241"/>
    </location>
</feature>
<accession>A0A517RC93</accession>
<keyword evidence="1" id="KW-1133">Transmembrane helix</keyword>
<gene>
    <name evidence="2" type="ORF">Pan241w_15800</name>
</gene>
<proteinExistence type="predicted"/>
<sequence length="344" mass="39098">MSQISQPAFLPQAASERSEAAAGSFRQSLQTAWLVDPKYDLLFLANLGWPLLVLFQWWGGLEIQSGISFWQIYFITTPHRWITPALLFLERDRLQANKMKYLLITVCLLTIPVAVKISTGALTCLLTIDYIWNAWHFAAQHHGIYSIYGRKNGGISPRRARIDKWLMRTFLLYVTFRIASWVSLGSADSQGWGVVDTLFAAIPAGMVLRELWQLRAETVGRCLYFTSVMTLYLAMLGAVVMKNPMMLLVLTTASALFHSIEYLAIVSWSVDRTQKSGKPTTALFTRLMPRWGLVLAVFIVILGMGAWLMESHLLELWLTANLIMAFLHYAYDGLIWKSRRRVPA</sequence>
<keyword evidence="3" id="KW-1185">Reference proteome</keyword>
<feature type="transmembrane region" description="Helical" evidence="1">
    <location>
        <begin position="291"/>
        <end position="308"/>
    </location>
</feature>
<name>A0A517RC93_9PLAN</name>
<feature type="transmembrane region" description="Helical" evidence="1">
    <location>
        <begin position="247"/>
        <end position="270"/>
    </location>
</feature>
<organism evidence="2 3">
    <name type="scientific">Gimesia alba</name>
    <dbReference type="NCBI Taxonomy" id="2527973"/>
    <lineage>
        <taxon>Bacteria</taxon>
        <taxon>Pseudomonadati</taxon>
        <taxon>Planctomycetota</taxon>
        <taxon>Planctomycetia</taxon>
        <taxon>Planctomycetales</taxon>
        <taxon>Planctomycetaceae</taxon>
        <taxon>Gimesia</taxon>
    </lineage>
</organism>
<evidence type="ECO:0000256" key="1">
    <source>
        <dbReference type="SAM" id="Phobius"/>
    </source>
</evidence>
<dbReference type="KEGG" id="gaz:Pan241w_15800"/>
<keyword evidence="1" id="KW-0472">Membrane</keyword>
<evidence type="ECO:0000313" key="2">
    <source>
        <dbReference type="EMBL" id="QDT41517.1"/>
    </source>
</evidence>
<reference evidence="2 3" key="1">
    <citation type="submission" date="2019-02" db="EMBL/GenBank/DDBJ databases">
        <title>Deep-cultivation of Planctomycetes and their phenomic and genomic characterization uncovers novel biology.</title>
        <authorList>
            <person name="Wiegand S."/>
            <person name="Jogler M."/>
            <person name="Boedeker C."/>
            <person name="Pinto D."/>
            <person name="Vollmers J."/>
            <person name="Rivas-Marin E."/>
            <person name="Kohn T."/>
            <person name="Peeters S.H."/>
            <person name="Heuer A."/>
            <person name="Rast P."/>
            <person name="Oberbeckmann S."/>
            <person name="Bunk B."/>
            <person name="Jeske O."/>
            <person name="Meyerdierks A."/>
            <person name="Storesund J.E."/>
            <person name="Kallscheuer N."/>
            <person name="Luecker S."/>
            <person name="Lage O.M."/>
            <person name="Pohl T."/>
            <person name="Merkel B.J."/>
            <person name="Hornburger P."/>
            <person name="Mueller R.-W."/>
            <person name="Bruemmer F."/>
            <person name="Labrenz M."/>
            <person name="Spormann A.M."/>
            <person name="Op den Camp H."/>
            <person name="Overmann J."/>
            <person name="Amann R."/>
            <person name="Jetten M.S.M."/>
            <person name="Mascher T."/>
            <person name="Medema M.H."/>
            <person name="Devos D.P."/>
            <person name="Kaster A.-K."/>
            <person name="Ovreas L."/>
            <person name="Rohde M."/>
            <person name="Galperin M.Y."/>
            <person name="Jogler C."/>
        </authorList>
    </citation>
    <scope>NUCLEOTIDE SEQUENCE [LARGE SCALE GENOMIC DNA]</scope>
    <source>
        <strain evidence="2 3">Pan241w</strain>
    </source>
</reference>
<dbReference type="AlphaFoldDB" id="A0A517RC93"/>
<feature type="transmembrane region" description="Helical" evidence="1">
    <location>
        <begin position="101"/>
        <end position="118"/>
    </location>
</feature>
<keyword evidence="1" id="KW-0812">Transmembrane</keyword>
<dbReference type="OrthoDB" id="7055466at2"/>
<dbReference type="Proteomes" id="UP000317171">
    <property type="component" value="Chromosome"/>
</dbReference>